<proteinExistence type="predicted"/>
<dbReference type="EnsemblMetazoa" id="CapteT215008">
    <property type="protein sequence ID" value="CapteP215008"/>
    <property type="gene ID" value="CapteG215008"/>
</dbReference>
<accession>R7TEF1</accession>
<dbReference type="AlphaFoldDB" id="R7TEF1"/>
<reference evidence="5" key="1">
    <citation type="submission" date="2012-12" db="EMBL/GenBank/DDBJ databases">
        <authorList>
            <person name="Hellsten U."/>
            <person name="Grimwood J."/>
            <person name="Chapman J.A."/>
            <person name="Shapiro H."/>
            <person name="Aerts A."/>
            <person name="Otillar R.P."/>
            <person name="Terry A.Y."/>
            <person name="Boore J.L."/>
            <person name="Simakov O."/>
            <person name="Marletaz F."/>
            <person name="Cho S.-J."/>
            <person name="Edsinger-Gonzales E."/>
            <person name="Havlak P."/>
            <person name="Kuo D.-H."/>
            <person name="Larsson T."/>
            <person name="Lv J."/>
            <person name="Arendt D."/>
            <person name="Savage R."/>
            <person name="Osoegawa K."/>
            <person name="de Jong P."/>
            <person name="Lindberg D.R."/>
            <person name="Seaver E.C."/>
            <person name="Weisblat D.A."/>
            <person name="Putnam N.H."/>
            <person name="Grigoriev I.V."/>
            <person name="Rokhsar D.S."/>
        </authorList>
    </citation>
    <scope>NUCLEOTIDE SEQUENCE</scope>
    <source>
        <strain evidence="5">I ESC-2004</strain>
    </source>
</reference>
<gene>
    <name evidence="3" type="ORF">CAPTEDRAFT_215008</name>
</gene>
<dbReference type="EMBL" id="AMQN01002874">
    <property type="status" value="NOT_ANNOTATED_CDS"/>
    <property type="molecule type" value="Genomic_DNA"/>
</dbReference>
<keyword evidence="5" id="KW-1185">Reference proteome</keyword>
<evidence type="ECO:0000313" key="3">
    <source>
        <dbReference type="EMBL" id="ELT92148.1"/>
    </source>
</evidence>
<dbReference type="Pfam" id="PF00169">
    <property type="entry name" value="PH"/>
    <property type="match status" value="1"/>
</dbReference>
<evidence type="ECO:0000313" key="4">
    <source>
        <dbReference type="EnsemblMetazoa" id="CapteP215008"/>
    </source>
</evidence>
<dbReference type="InterPro" id="IPR011993">
    <property type="entry name" value="PH-like_dom_sf"/>
</dbReference>
<name>R7TEF1_CAPTE</name>
<reference evidence="4" key="3">
    <citation type="submission" date="2015-06" db="UniProtKB">
        <authorList>
            <consortium name="EnsemblMetazoa"/>
        </authorList>
    </citation>
    <scope>IDENTIFICATION</scope>
</reference>
<dbReference type="SMART" id="SM00233">
    <property type="entry name" value="PH"/>
    <property type="match status" value="1"/>
</dbReference>
<feature type="domain" description="PH" evidence="2">
    <location>
        <begin position="15"/>
        <end position="114"/>
    </location>
</feature>
<dbReference type="PROSITE" id="PS50003">
    <property type="entry name" value="PH_DOMAIN"/>
    <property type="match status" value="1"/>
</dbReference>
<dbReference type="InterPro" id="IPR001849">
    <property type="entry name" value="PH_domain"/>
</dbReference>
<organism evidence="3">
    <name type="scientific">Capitella teleta</name>
    <name type="common">Polychaete worm</name>
    <dbReference type="NCBI Taxonomy" id="283909"/>
    <lineage>
        <taxon>Eukaryota</taxon>
        <taxon>Metazoa</taxon>
        <taxon>Spiralia</taxon>
        <taxon>Lophotrochozoa</taxon>
        <taxon>Annelida</taxon>
        <taxon>Polychaeta</taxon>
        <taxon>Sedentaria</taxon>
        <taxon>Scolecida</taxon>
        <taxon>Capitellidae</taxon>
        <taxon>Capitella</taxon>
    </lineage>
</organism>
<feature type="region of interest" description="Disordered" evidence="1">
    <location>
        <begin position="267"/>
        <end position="291"/>
    </location>
</feature>
<protein>
    <recommendedName>
        <fullName evidence="2">PH domain-containing protein</fullName>
    </recommendedName>
</protein>
<evidence type="ECO:0000259" key="2">
    <source>
        <dbReference type="PROSITE" id="PS50003"/>
    </source>
</evidence>
<dbReference type="Gene3D" id="2.30.29.30">
    <property type="entry name" value="Pleckstrin-homology domain (PH domain)/Phosphotyrosine-binding domain (PTB)"/>
    <property type="match status" value="1"/>
</dbReference>
<sequence length="291" mass="33762">MCQQLAVLKGRDDQGVCKTGYLWKRTSRSLRKWKPCFVVVSRLCLLCFKCEEGLLDGSGLKVKIELHSLTDISQEGRRRRGVVCSVQGLLDLRLKCSTEEDAEEWVRVLGESSELCRKRRRVLAEIQRVSFMRNVEYNLKMKMRQSHPEIFSAGPRVTFLRRVSSCDSLIPEETTSGLSNNQRSLSLEDDAFHPIKKYQVSPHINKRNWVRKPPSRFEDQLSSPHMTSLQIVPSHLNQQTRKLMRWLIEPWEEAYNQGRMHRRRVMKSIQEDEGGEEGFSGSSEESGYEDT</sequence>
<dbReference type="SUPFAM" id="SSF50729">
    <property type="entry name" value="PH domain-like"/>
    <property type="match status" value="1"/>
</dbReference>
<evidence type="ECO:0000256" key="1">
    <source>
        <dbReference type="SAM" id="MobiDB-lite"/>
    </source>
</evidence>
<dbReference type="CDD" id="cd00821">
    <property type="entry name" value="PH"/>
    <property type="match status" value="1"/>
</dbReference>
<dbReference type="EMBL" id="KB310235">
    <property type="protein sequence ID" value="ELT92148.1"/>
    <property type="molecule type" value="Genomic_DNA"/>
</dbReference>
<reference evidence="3 5" key="2">
    <citation type="journal article" date="2013" name="Nature">
        <title>Insights into bilaterian evolution from three spiralian genomes.</title>
        <authorList>
            <person name="Simakov O."/>
            <person name="Marletaz F."/>
            <person name="Cho S.J."/>
            <person name="Edsinger-Gonzales E."/>
            <person name="Havlak P."/>
            <person name="Hellsten U."/>
            <person name="Kuo D.H."/>
            <person name="Larsson T."/>
            <person name="Lv J."/>
            <person name="Arendt D."/>
            <person name="Savage R."/>
            <person name="Osoegawa K."/>
            <person name="de Jong P."/>
            <person name="Grimwood J."/>
            <person name="Chapman J.A."/>
            <person name="Shapiro H."/>
            <person name="Aerts A."/>
            <person name="Otillar R.P."/>
            <person name="Terry A.Y."/>
            <person name="Boore J.L."/>
            <person name="Grigoriev I.V."/>
            <person name="Lindberg D.R."/>
            <person name="Seaver E.C."/>
            <person name="Weisblat D.A."/>
            <person name="Putnam N.H."/>
            <person name="Rokhsar D.S."/>
        </authorList>
    </citation>
    <scope>NUCLEOTIDE SEQUENCE</scope>
    <source>
        <strain evidence="3 5">I ESC-2004</strain>
    </source>
</reference>
<dbReference type="Proteomes" id="UP000014760">
    <property type="component" value="Unassembled WGS sequence"/>
</dbReference>
<evidence type="ECO:0000313" key="5">
    <source>
        <dbReference type="Proteomes" id="UP000014760"/>
    </source>
</evidence>
<dbReference type="HOGENOM" id="CLU_957265_0_0_1"/>